<dbReference type="GeneID" id="97257098"/>
<name>I3ZXW2_ORNRL</name>
<sequence length="736" mass="84371">MKKQFLALSSILMLAQSTWAQVKKENKNEKVNLPEIIFQAEEKEKIYSENLDPEVVKNAPSLTGSFTDILKTLPYVSVNTELSSQYMVRGGNYDENLIYVNGVQIYKPQLIRNGAQEGLNFLNPNMVANVNFLPGGWEAQFGDAMSSVLDVIYRTPTQFELSSQLSLMGGNLTLGTMSKNKKLSALVGARYLNRSLLLKTQEDETEFKPSSYDIQANVQYKISPKWQVGFIGNFNNSLFQQTPHSRETNFGTLQRPIQLKVYYAGNEKDRYMTNFGAITSIFKPNGLWDLGLDLYSYQSKEEEYFDIQGAYFIRDLDPKTMEPINSPNAAGQLDHARNDLDVLVAGVQHRGKYKFNSNSNLEWGLGVQRENMQDMLNEWQMIDSAGYNVPHGHQKRLLPGEVDRGLLKLNYAMRSQHNITMQRYTSFAQWSKKFYWNSAKVLLNAGVRGTYNDSNQELNISPRAQIAIRPDWVTSQIFRFATGYYVQPPFYKEFKKPNGDLNPDVKSQKSLQVMAGHDFEFFMWERPFKLTTELYYKNIQDLNPVYIDNVRMHYFASNDAKGRAYGIDTRLYGEFIPGSDSWLSLSYAKSEQNIGEQGWIPRPTDPRFKASLFFQDYMPIYPSLKVNVNLIYASGLPTGAPIFTNPYDFTSYLPDYKRVDIGFSKILIDREKNIHLGNNLFHGIKNLSVGLEVFNVFDIKNTISTQWIRDVNSAKIYGVPNRLTGRFFNAKLNLSF</sequence>
<reference evidence="10 11" key="1">
    <citation type="submission" date="2012-06" db="EMBL/GenBank/DDBJ databases">
        <title>The complete genome of Ornithobacterium rhinotracheale DSM 15997.</title>
        <authorList>
            <consortium name="US DOE Joint Genome Institute (JGI-PGF)"/>
            <person name="Lucas S."/>
            <person name="Copeland A."/>
            <person name="Lapidus A."/>
            <person name="Goodwin L."/>
            <person name="Pitluck S."/>
            <person name="Peters L."/>
            <person name="Mikhailova N."/>
            <person name="Teshima H."/>
            <person name="Kyrpides N."/>
            <person name="Mavromatis K."/>
            <person name="Pagani I."/>
            <person name="Ivanova N."/>
            <person name="Ovchinnikova G."/>
            <person name="Zeytun A."/>
            <person name="Detter J.C."/>
            <person name="Han C."/>
            <person name="Land M."/>
            <person name="Hauser L."/>
            <person name="Markowitz V."/>
            <person name="Cheng J.-F."/>
            <person name="Hugenholtz P."/>
            <person name="Woyke T."/>
            <person name="Wu D."/>
            <person name="Lang E."/>
            <person name="Kopitz M."/>
            <person name="Brambilla E."/>
            <person name="Klenk H.-P."/>
            <person name="Eisen J.A."/>
        </authorList>
    </citation>
    <scope>NUCLEOTIDE SEQUENCE [LARGE SCALE GENOMIC DNA]</scope>
    <source>
        <strain evidence="11">ATCC 51463 / DSM 15997 / CCUG 23171 / LMG 9086</strain>
    </source>
</reference>
<dbReference type="Proteomes" id="UP000006051">
    <property type="component" value="Chromosome"/>
</dbReference>
<dbReference type="InterPro" id="IPR036942">
    <property type="entry name" value="Beta-barrel_TonB_sf"/>
</dbReference>
<keyword evidence="11" id="KW-1185">Reference proteome</keyword>
<proteinExistence type="inferred from homology"/>
<dbReference type="GO" id="GO:0009279">
    <property type="term" value="C:cell outer membrane"/>
    <property type="evidence" value="ECO:0007669"/>
    <property type="project" value="UniProtKB-SubCell"/>
</dbReference>
<keyword evidence="6 7" id="KW-0998">Cell outer membrane</keyword>
<dbReference type="InterPro" id="IPR039426">
    <property type="entry name" value="TonB-dep_rcpt-like"/>
</dbReference>
<dbReference type="HOGENOM" id="CLU_353690_0_0_10"/>
<keyword evidence="5 7" id="KW-0472">Membrane</keyword>
<dbReference type="PROSITE" id="PS52016">
    <property type="entry name" value="TONB_DEPENDENT_REC_3"/>
    <property type="match status" value="1"/>
</dbReference>
<keyword evidence="10" id="KW-0675">Receptor</keyword>
<evidence type="ECO:0000313" key="11">
    <source>
        <dbReference type="Proteomes" id="UP000006051"/>
    </source>
</evidence>
<evidence type="ECO:0000256" key="7">
    <source>
        <dbReference type="PROSITE-ProRule" id="PRU01360"/>
    </source>
</evidence>
<evidence type="ECO:0000256" key="8">
    <source>
        <dbReference type="SAM" id="SignalP"/>
    </source>
</evidence>
<evidence type="ECO:0000256" key="3">
    <source>
        <dbReference type="ARBA" id="ARBA00022452"/>
    </source>
</evidence>
<dbReference type="EMBL" id="CP003283">
    <property type="protein sequence ID" value="AFL96546.1"/>
    <property type="molecule type" value="Genomic_DNA"/>
</dbReference>
<protein>
    <submittedName>
        <fullName evidence="10">Outer membrane receptor protein</fullName>
    </submittedName>
</protein>
<evidence type="ECO:0000256" key="2">
    <source>
        <dbReference type="ARBA" id="ARBA00022448"/>
    </source>
</evidence>
<evidence type="ECO:0000256" key="6">
    <source>
        <dbReference type="ARBA" id="ARBA00023237"/>
    </source>
</evidence>
<keyword evidence="2 7" id="KW-0813">Transport</keyword>
<evidence type="ECO:0000256" key="1">
    <source>
        <dbReference type="ARBA" id="ARBA00004571"/>
    </source>
</evidence>
<dbReference type="RefSeq" id="WP_014790176.1">
    <property type="nucleotide sequence ID" value="NC_018016.1"/>
</dbReference>
<evidence type="ECO:0000259" key="9">
    <source>
        <dbReference type="Pfam" id="PF07715"/>
    </source>
</evidence>
<gene>
    <name evidence="10" type="ordered locus">Ornrh_0328</name>
</gene>
<keyword evidence="4 7" id="KW-0812">Transmembrane</keyword>
<comment type="similarity">
    <text evidence="7">Belongs to the TonB-dependent receptor family.</text>
</comment>
<comment type="subcellular location">
    <subcellularLocation>
        <location evidence="1 7">Cell outer membrane</location>
        <topology evidence="1 7">Multi-pass membrane protein</topology>
    </subcellularLocation>
</comment>
<dbReference type="GeneID" id="71568604"/>
<dbReference type="STRING" id="867902.Ornrh_0328"/>
<evidence type="ECO:0000256" key="4">
    <source>
        <dbReference type="ARBA" id="ARBA00022692"/>
    </source>
</evidence>
<evidence type="ECO:0000313" key="10">
    <source>
        <dbReference type="EMBL" id="AFL96546.1"/>
    </source>
</evidence>
<keyword evidence="8" id="KW-0732">Signal</keyword>
<dbReference type="Gene3D" id="2.40.170.20">
    <property type="entry name" value="TonB-dependent receptor, beta-barrel domain"/>
    <property type="match status" value="1"/>
</dbReference>
<feature type="signal peptide" evidence="8">
    <location>
        <begin position="1"/>
        <end position="20"/>
    </location>
</feature>
<feature type="chain" id="PRO_5003684535" evidence="8">
    <location>
        <begin position="21"/>
        <end position="736"/>
    </location>
</feature>
<evidence type="ECO:0000256" key="5">
    <source>
        <dbReference type="ARBA" id="ARBA00023136"/>
    </source>
</evidence>
<dbReference type="SUPFAM" id="SSF56935">
    <property type="entry name" value="Porins"/>
    <property type="match status" value="1"/>
</dbReference>
<organism evidence="10 11">
    <name type="scientific">Ornithobacterium rhinotracheale (strain ATCC 51463 / DSM 15997 / CCUG 23171 / CIP 104009 / LMG 9086)</name>
    <dbReference type="NCBI Taxonomy" id="867902"/>
    <lineage>
        <taxon>Bacteria</taxon>
        <taxon>Pseudomonadati</taxon>
        <taxon>Bacteroidota</taxon>
        <taxon>Flavobacteriia</taxon>
        <taxon>Flavobacteriales</taxon>
        <taxon>Weeksellaceae</taxon>
        <taxon>Ornithobacterium</taxon>
    </lineage>
</organism>
<dbReference type="Pfam" id="PF07715">
    <property type="entry name" value="Plug"/>
    <property type="match status" value="1"/>
</dbReference>
<accession>I3ZXW2</accession>
<dbReference type="Gene3D" id="2.170.130.10">
    <property type="entry name" value="TonB-dependent receptor, plug domain"/>
    <property type="match status" value="1"/>
</dbReference>
<feature type="domain" description="TonB-dependent receptor plug" evidence="9">
    <location>
        <begin position="63"/>
        <end position="143"/>
    </location>
</feature>
<dbReference type="InterPro" id="IPR012910">
    <property type="entry name" value="Plug_dom"/>
</dbReference>
<dbReference type="InterPro" id="IPR037066">
    <property type="entry name" value="Plug_dom_sf"/>
</dbReference>
<dbReference type="KEGG" id="orh:Ornrh_0328"/>
<dbReference type="eggNOG" id="COG4206">
    <property type="taxonomic scope" value="Bacteria"/>
</dbReference>
<dbReference type="PATRIC" id="fig|867902.3.peg.330"/>
<keyword evidence="3 7" id="KW-1134">Transmembrane beta strand</keyword>
<dbReference type="AlphaFoldDB" id="I3ZXW2"/>